<dbReference type="RefSeq" id="WP_002650497.1">
    <property type="nucleotide sequence ID" value="NZ_CH672376.1"/>
</dbReference>
<comment type="caution">
    <text evidence="1">The sequence shown here is derived from an EMBL/GenBank/DDBJ whole genome shotgun (WGS) entry which is preliminary data.</text>
</comment>
<evidence type="ECO:0000313" key="2">
    <source>
        <dbReference type="Proteomes" id="UP000004358"/>
    </source>
</evidence>
<dbReference type="EMBL" id="AANZ01000007">
    <property type="protein sequence ID" value="EAQ80937.1"/>
    <property type="molecule type" value="Genomic_DNA"/>
</dbReference>
<dbReference type="HOGENOM" id="CLU_775378_0_0_0"/>
<evidence type="ECO:0000313" key="1">
    <source>
        <dbReference type="EMBL" id="EAQ80937.1"/>
    </source>
</evidence>
<dbReference type="AlphaFoldDB" id="A3ZS14"/>
<protein>
    <recommendedName>
        <fullName evidence="3">LVIVD repeat protein</fullName>
    </recommendedName>
</protein>
<dbReference type="STRING" id="314230.DSM3645_12991"/>
<dbReference type="eggNOG" id="COG5276">
    <property type="taxonomic scope" value="Bacteria"/>
</dbReference>
<dbReference type="Pfam" id="PF08309">
    <property type="entry name" value="LVIVD"/>
    <property type="match status" value="4"/>
</dbReference>
<sequence>MLAILAAASLITSGELSLAGSPIVGTLVDSEQLNGVEDILLSGDLAYLPCREGRRLTVCSIKNPAAPVIIGSFSDPDLDHITGFALEGDTAYLASQNSQFLLIVDVSNSAAIKLLGKVRIGQPGSEGPVYKMAYRDGYCYMAHQAEKRLYIVDARDKSRPQVVSHVQVTTADDGAYCVTMQGHYALVGTVFGHPNRLVVVNVEDPVKPRIVGEVLAPHLSQVIGTVVGDRMYAACWPWDALAVINLAELSDTTMPSLEGELVDERLGEPNRCAVVGDRAYLPMVRGDGVAVVDISNPAKPRFVTSFSHPLAKRTYGLAARGDYVYLGARTGDSLVILNRHELEK</sequence>
<dbReference type="InterPro" id="IPR013211">
    <property type="entry name" value="LVIVD"/>
</dbReference>
<proteinExistence type="predicted"/>
<dbReference type="OrthoDB" id="8375at2"/>
<organism evidence="1 2">
    <name type="scientific">Blastopirellula marina DSM 3645</name>
    <dbReference type="NCBI Taxonomy" id="314230"/>
    <lineage>
        <taxon>Bacteria</taxon>
        <taxon>Pseudomonadati</taxon>
        <taxon>Planctomycetota</taxon>
        <taxon>Planctomycetia</taxon>
        <taxon>Pirellulales</taxon>
        <taxon>Pirellulaceae</taxon>
        <taxon>Blastopirellula</taxon>
    </lineage>
</organism>
<accession>A3ZS14</accession>
<name>A3ZS14_9BACT</name>
<gene>
    <name evidence="1" type="ORF">DSM3645_12991</name>
</gene>
<dbReference type="Proteomes" id="UP000004358">
    <property type="component" value="Unassembled WGS sequence"/>
</dbReference>
<dbReference type="SUPFAM" id="SSF63825">
    <property type="entry name" value="YWTD domain"/>
    <property type="match status" value="1"/>
</dbReference>
<reference evidence="1 2" key="1">
    <citation type="submission" date="2006-02" db="EMBL/GenBank/DDBJ databases">
        <authorList>
            <person name="Amann R."/>
            <person name="Ferriera S."/>
            <person name="Johnson J."/>
            <person name="Kravitz S."/>
            <person name="Halpern A."/>
            <person name="Remington K."/>
            <person name="Beeson K."/>
            <person name="Tran B."/>
            <person name="Rogers Y.-H."/>
            <person name="Friedman R."/>
            <person name="Venter J.C."/>
        </authorList>
    </citation>
    <scope>NUCLEOTIDE SEQUENCE [LARGE SCALE GENOMIC DNA]</scope>
    <source>
        <strain evidence="1 2">DSM 3645</strain>
    </source>
</reference>
<evidence type="ECO:0008006" key="3">
    <source>
        <dbReference type="Google" id="ProtNLM"/>
    </source>
</evidence>